<dbReference type="PANTHER" id="PTHR34610:SF3">
    <property type="entry name" value="SSL7007 PROTEIN"/>
    <property type="match status" value="1"/>
</dbReference>
<dbReference type="PANTHER" id="PTHR34610">
    <property type="entry name" value="SSL7007 PROTEIN"/>
    <property type="match status" value="1"/>
</dbReference>
<dbReference type="AlphaFoldDB" id="A0A518IVB3"/>
<dbReference type="InterPro" id="IPR002850">
    <property type="entry name" value="PIN_toxin-like"/>
</dbReference>
<dbReference type="Pfam" id="PF13470">
    <property type="entry name" value="PIN_3"/>
    <property type="match status" value="1"/>
</dbReference>
<organism evidence="2 3">
    <name type="scientific">Rosistilla oblonga</name>
    <dbReference type="NCBI Taxonomy" id="2527990"/>
    <lineage>
        <taxon>Bacteria</taxon>
        <taxon>Pseudomonadati</taxon>
        <taxon>Planctomycetota</taxon>
        <taxon>Planctomycetia</taxon>
        <taxon>Pirellulales</taxon>
        <taxon>Pirellulaceae</taxon>
        <taxon>Rosistilla</taxon>
    </lineage>
</organism>
<keyword evidence="3" id="KW-1185">Reference proteome</keyword>
<accession>A0A518IVB3</accession>
<evidence type="ECO:0000259" key="1">
    <source>
        <dbReference type="Pfam" id="PF13470"/>
    </source>
</evidence>
<evidence type="ECO:0000313" key="2">
    <source>
        <dbReference type="EMBL" id="QDV57027.1"/>
    </source>
</evidence>
<gene>
    <name evidence="2" type="ORF">Mal33_30280</name>
</gene>
<sequence>MAYRVLMAVLNRRVPLMLTEGIIAEYTDVLSRPTVRKLTGLTAKQNSDLILELISLSHQTQLRFSWRPNLSDEADNKFIEAAVAATALIITYNVRDFDCADLVKHGWDVMTPVEFSTLYDLGN</sequence>
<dbReference type="Proteomes" id="UP000316770">
    <property type="component" value="Chromosome"/>
</dbReference>
<dbReference type="EMBL" id="CP036318">
    <property type="protein sequence ID" value="QDV57027.1"/>
    <property type="molecule type" value="Genomic_DNA"/>
</dbReference>
<protein>
    <recommendedName>
        <fullName evidence="1">PIN domain-containing protein</fullName>
    </recommendedName>
</protein>
<evidence type="ECO:0000313" key="3">
    <source>
        <dbReference type="Proteomes" id="UP000316770"/>
    </source>
</evidence>
<reference evidence="2 3" key="1">
    <citation type="submission" date="2019-02" db="EMBL/GenBank/DDBJ databases">
        <title>Deep-cultivation of Planctomycetes and their phenomic and genomic characterization uncovers novel biology.</title>
        <authorList>
            <person name="Wiegand S."/>
            <person name="Jogler M."/>
            <person name="Boedeker C."/>
            <person name="Pinto D."/>
            <person name="Vollmers J."/>
            <person name="Rivas-Marin E."/>
            <person name="Kohn T."/>
            <person name="Peeters S.H."/>
            <person name="Heuer A."/>
            <person name="Rast P."/>
            <person name="Oberbeckmann S."/>
            <person name="Bunk B."/>
            <person name="Jeske O."/>
            <person name="Meyerdierks A."/>
            <person name="Storesund J.E."/>
            <person name="Kallscheuer N."/>
            <person name="Luecker S."/>
            <person name="Lage O.M."/>
            <person name="Pohl T."/>
            <person name="Merkel B.J."/>
            <person name="Hornburger P."/>
            <person name="Mueller R.-W."/>
            <person name="Bruemmer F."/>
            <person name="Labrenz M."/>
            <person name="Spormann A.M."/>
            <person name="Op den Camp H."/>
            <person name="Overmann J."/>
            <person name="Amann R."/>
            <person name="Jetten M.S.M."/>
            <person name="Mascher T."/>
            <person name="Medema M.H."/>
            <person name="Devos D.P."/>
            <person name="Kaster A.-K."/>
            <person name="Ovreas L."/>
            <person name="Rohde M."/>
            <person name="Galperin M.Y."/>
            <person name="Jogler C."/>
        </authorList>
    </citation>
    <scope>NUCLEOTIDE SEQUENCE [LARGE SCALE GENOMIC DNA]</scope>
    <source>
        <strain evidence="2 3">Mal33</strain>
    </source>
</reference>
<name>A0A518IVB3_9BACT</name>
<feature type="domain" description="PIN" evidence="1">
    <location>
        <begin position="2"/>
        <end position="95"/>
    </location>
</feature>
<dbReference type="InterPro" id="IPR002716">
    <property type="entry name" value="PIN_dom"/>
</dbReference>
<proteinExistence type="predicted"/>